<evidence type="ECO:0000256" key="7">
    <source>
        <dbReference type="ARBA" id="ARBA00023053"/>
    </source>
</evidence>
<gene>
    <name evidence="14" type="ORF">DIATSA_LOCUS6487</name>
</gene>
<evidence type="ECO:0000256" key="1">
    <source>
        <dbReference type="ARBA" id="ARBA00004141"/>
    </source>
</evidence>
<name>A0A9N9R3B2_9NEOP</name>
<protein>
    <recommendedName>
        <fullName evidence="16">Zinc finger PHD-type domain-containing protein</fullName>
    </recommendedName>
</protein>
<dbReference type="CDD" id="cd15517">
    <property type="entry name" value="PHD_TCF19_like"/>
    <property type="match status" value="1"/>
</dbReference>
<evidence type="ECO:0000256" key="5">
    <source>
        <dbReference type="ARBA" id="ARBA00022692"/>
    </source>
</evidence>
<dbReference type="Gene3D" id="2.60.470.10">
    <property type="entry name" value="Acid-sensing ion channels like domains"/>
    <property type="match status" value="1"/>
</dbReference>
<evidence type="ECO:0000256" key="2">
    <source>
        <dbReference type="ARBA" id="ARBA00007193"/>
    </source>
</evidence>
<reference evidence="14" key="2">
    <citation type="submission" date="2022-10" db="EMBL/GenBank/DDBJ databases">
        <authorList>
            <consortium name="ENA_rothamsted_submissions"/>
            <consortium name="culmorum"/>
            <person name="King R."/>
        </authorList>
    </citation>
    <scope>NUCLEOTIDE SEQUENCE</scope>
</reference>
<keyword evidence="9" id="KW-0472">Membrane</keyword>
<dbReference type="GO" id="GO:0016020">
    <property type="term" value="C:membrane"/>
    <property type="evidence" value="ECO:0007669"/>
    <property type="project" value="UniProtKB-SubCell"/>
</dbReference>
<keyword evidence="3 12" id="KW-0813">Transport</keyword>
<evidence type="ECO:0008006" key="16">
    <source>
        <dbReference type="Google" id="ProtNLM"/>
    </source>
</evidence>
<feature type="compositionally biased region" description="Basic residues" evidence="13">
    <location>
        <begin position="70"/>
        <end position="79"/>
    </location>
</feature>
<feature type="compositionally biased region" description="Basic and acidic residues" evidence="13">
    <location>
        <begin position="80"/>
        <end position="95"/>
    </location>
</feature>
<evidence type="ECO:0000256" key="10">
    <source>
        <dbReference type="ARBA" id="ARBA00023201"/>
    </source>
</evidence>
<feature type="compositionally biased region" description="Acidic residues" evidence="13">
    <location>
        <begin position="114"/>
        <end position="128"/>
    </location>
</feature>
<evidence type="ECO:0000256" key="13">
    <source>
        <dbReference type="SAM" id="MobiDB-lite"/>
    </source>
</evidence>
<feature type="compositionally biased region" description="Basic residues" evidence="13">
    <location>
        <begin position="96"/>
        <end position="107"/>
    </location>
</feature>
<dbReference type="Pfam" id="PF00858">
    <property type="entry name" value="ASC"/>
    <property type="match status" value="1"/>
</dbReference>
<evidence type="ECO:0000256" key="12">
    <source>
        <dbReference type="RuleBase" id="RU000679"/>
    </source>
</evidence>
<keyword evidence="7" id="KW-0915">Sodium</keyword>
<evidence type="ECO:0000313" key="15">
    <source>
        <dbReference type="Proteomes" id="UP001153714"/>
    </source>
</evidence>
<dbReference type="OrthoDB" id="6021021at2759"/>
<comment type="similarity">
    <text evidence="2 12">Belongs to the amiloride-sensitive sodium channel (TC 1.A.6) family.</text>
</comment>
<keyword evidence="8 12" id="KW-0406">Ion transport</keyword>
<dbReference type="EMBL" id="OU893333">
    <property type="protein sequence ID" value="CAG9788696.1"/>
    <property type="molecule type" value="Genomic_DNA"/>
</dbReference>
<reference evidence="14" key="1">
    <citation type="submission" date="2021-12" db="EMBL/GenBank/DDBJ databases">
        <authorList>
            <person name="King R."/>
        </authorList>
    </citation>
    <scope>NUCLEOTIDE SEQUENCE</scope>
</reference>
<evidence type="ECO:0000256" key="6">
    <source>
        <dbReference type="ARBA" id="ARBA00022989"/>
    </source>
</evidence>
<dbReference type="Proteomes" id="UP001153714">
    <property type="component" value="Chromosome 2"/>
</dbReference>
<dbReference type="InterPro" id="IPR011011">
    <property type="entry name" value="Znf_FYVE_PHD"/>
</dbReference>
<feature type="region of interest" description="Disordered" evidence="13">
    <location>
        <begin position="60"/>
        <end position="128"/>
    </location>
</feature>
<dbReference type="AlphaFoldDB" id="A0A9N9R3B2"/>
<evidence type="ECO:0000313" key="14">
    <source>
        <dbReference type="EMBL" id="CAG9788696.1"/>
    </source>
</evidence>
<proteinExistence type="inferred from homology"/>
<evidence type="ECO:0000256" key="11">
    <source>
        <dbReference type="ARBA" id="ARBA00023303"/>
    </source>
</evidence>
<keyword evidence="5 12" id="KW-0812">Transmembrane</keyword>
<comment type="subcellular location">
    <subcellularLocation>
        <location evidence="1">Membrane</location>
        <topology evidence="1">Multi-pass membrane protein</topology>
    </subcellularLocation>
</comment>
<keyword evidence="11 12" id="KW-0407">Ion channel</keyword>
<evidence type="ECO:0000256" key="9">
    <source>
        <dbReference type="ARBA" id="ARBA00023136"/>
    </source>
</evidence>
<sequence>MNIILGHISPVAGPSTQELVDEQRTPISFAAIATTPAIASSSKPGHRKRKQHATILTATPMKISLENKEKKKIAKHNKARKDDKSRPKPVVEGKKNKQMKQKSYKRKFLQESSSETEDEEHLCDDDSDDEMIVDNEDYNNCIICEEFGKNNELWYRCTTCGLWAHAICSGWETPDEYVCDLCIQNRKMFEDLTLVCDGHLASAAGRKFSNASETVNNIKSVSPNITEVFFGCKWKDIPKETCENLFAPILTEEGLCYTFNMLSAEELFRVENLHDDYPYLERGLSRPDNLTTFWNLENGYPPEAPIETYPHRGSGYGAKAGLTFLMKTKEIDLDYLCKGPVQGFKADDKNATTDKTSFGYTLGQRSYRGNIVFISAFKPWLRLDGTEENIGASSLKHT</sequence>
<accession>A0A9N9R3B2</accession>
<dbReference type="SUPFAM" id="SSF57903">
    <property type="entry name" value="FYVE/PHD zinc finger"/>
    <property type="match status" value="1"/>
</dbReference>
<dbReference type="InterPro" id="IPR001873">
    <property type="entry name" value="ENaC"/>
</dbReference>
<keyword evidence="6" id="KW-1133">Transmembrane helix</keyword>
<dbReference type="GO" id="GO:0005272">
    <property type="term" value="F:sodium channel activity"/>
    <property type="evidence" value="ECO:0007669"/>
    <property type="project" value="UniProtKB-KW"/>
</dbReference>
<organism evidence="14 15">
    <name type="scientific">Diatraea saccharalis</name>
    <name type="common">sugarcane borer</name>
    <dbReference type="NCBI Taxonomy" id="40085"/>
    <lineage>
        <taxon>Eukaryota</taxon>
        <taxon>Metazoa</taxon>
        <taxon>Ecdysozoa</taxon>
        <taxon>Arthropoda</taxon>
        <taxon>Hexapoda</taxon>
        <taxon>Insecta</taxon>
        <taxon>Pterygota</taxon>
        <taxon>Neoptera</taxon>
        <taxon>Endopterygota</taxon>
        <taxon>Lepidoptera</taxon>
        <taxon>Glossata</taxon>
        <taxon>Ditrysia</taxon>
        <taxon>Pyraloidea</taxon>
        <taxon>Crambidae</taxon>
        <taxon>Crambinae</taxon>
        <taxon>Diatraea</taxon>
    </lineage>
</organism>
<evidence type="ECO:0000256" key="4">
    <source>
        <dbReference type="ARBA" id="ARBA00022461"/>
    </source>
</evidence>
<keyword evidence="15" id="KW-1185">Reference proteome</keyword>
<evidence type="ECO:0000256" key="8">
    <source>
        <dbReference type="ARBA" id="ARBA00023065"/>
    </source>
</evidence>
<keyword evidence="10 12" id="KW-0739">Sodium transport</keyword>
<keyword evidence="4 12" id="KW-0894">Sodium channel</keyword>
<evidence type="ECO:0000256" key="3">
    <source>
        <dbReference type="ARBA" id="ARBA00022448"/>
    </source>
</evidence>